<dbReference type="InterPro" id="IPR019734">
    <property type="entry name" value="TPR_rpt"/>
</dbReference>
<organism evidence="2 3">
    <name type="scientific">Iodobacter arcticus</name>
    <dbReference type="NCBI Taxonomy" id="590593"/>
    <lineage>
        <taxon>Bacteria</taxon>
        <taxon>Pseudomonadati</taxon>
        <taxon>Pseudomonadota</taxon>
        <taxon>Betaproteobacteria</taxon>
        <taxon>Neisseriales</taxon>
        <taxon>Chitinibacteraceae</taxon>
        <taxon>Iodobacter</taxon>
    </lineage>
</organism>
<dbReference type="Proteomes" id="UP001596473">
    <property type="component" value="Unassembled WGS sequence"/>
</dbReference>
<evidence type="ECO:0000256" key="1">
    <source>
        <dbReference type="PROSITE-ProRule" id="PRU00339"/>
    </source>
</evidence>
<comment type="caution">
    <text evidence="2">The sequence shown here is derived from an EMBL/GenBank/DDBJ whole genome shotgun (WGS) entry which is preliminary data.</text>
</comment>
<dbReference type="RefSeq" id="WP_380186418.1">
    <property type="nucleotide sequence ID" value="NZ_JBHTBQ010000006.1"/>
</dbReference>
<dbReference type="SUPFAM" id="SSF48452">
    <property type="entry name" value="TPR-like"/>
    <property type="match status" value="1"/>
</dbReference>
<keyword evidence="1" id="KW-0802">TPR repeat</keyword>
<sequence length="287" mass="32642">MIPYSFVLATLVTLPAMAIDLTSLWDFNKPEISEERFQNAIKTASPDDALILQTQIARTYGLRRDFAKAQEILKKLEPHLVNASAEARVRYFIELGRTFSSAKHSPESQTTEAKEQARKAYTQAFQLAKNERLDDLAIDALHMQAFVDTSPLDQLKWANEALAVVQASSQPAAKKWEASLRNNTGYALHQLGRYTEALPEFQRAVVLRKAEKDAQATRIAYWMEAWTLRALNRVDEALSIQLRLERECEAAVKPDPYVFEELELLYRLKGDKPKAVLYAEKKKALSK</sequence>
<dbReference type="PROSITE" id="PS50005">
    <property type="entry name" value="TPR"/>
    <property type="match status" value="1"/>
</dbReference>
<gene>
    <name evidence="2" type="ORF">ACFQNF_04475</name>
</gene>
<accession>A0ABW2QUA8</accession>
<dbReference type="InterPro" id="IPR011990">
    <property type="entry name" value="TPR-like_helical_dom_sf"/>
</dbReference>
<protein>
    <recommendedName>
        <fullName evidence="4">Tetratricopeptide repeat protein</fullName>
    </recommendedName>
</protein>
<proteinExistence type="predicted"/>
<feature type="repeat" description="TPR" evidence="1">
    <location>
        <begin position="178"/>
        <end position="211"/>
    </location>
</feature>
<name>A0ABW2QUA8_9NEIS</name>
<evidence type="ECO:0000313" key="3">
    <source>
        <dbReference type="Proteomes" id="UP001596473"/>
    </source>
</evidence>
<evidence type="ECO:0008006" key="4">
    <source>
        <dbReference type="Google" id="ProtNLM"/>
    </source>
</evidence>
<dbReference type="EMBL" id="JBHTBQ010000006">
    <property type="protein sequence ID" value="MFC7419125.1"/>
    <property type="molecule type" value="Genomic_DNA"/>
</dbReference>
<reference evidence="3" key="1">
    <citation type="journal article" date="2019" name="Int. J. Syst. Evol. Microbiol.">
        <title>The Global Catalogue of Microorganisms (GCM) 10K type strain sequencing project: providing services to taxonomists for standard genome sequencing and annotation.</title>
        <authorList>
            <consortium name="The Broad Institute Genomics Platform"/>
            <consortium name="The Broad Institute Genome Sequencing Center for Infectious Disease"/>
            <person name="Wu L."/>
            <person name="Ma J."/>
        </authorList>
    </citation>
    <scope>NUCLEOTIDE SEQUENCE [LARGE SCALE GENOMIC DNA]</scope>
    <source>
        <strain evidence="3">CCUG 62945</strain>
    </source>
</reference>
<keyword evidence="3" id="KW-1185">Reference proteome</keyword>
<evidence type="ECO:0000313" key="2">
    <source>
        <dbReference type="EMBL" id="MFC7419125.1"/>
    </source>
</evidence>
<dbReference type="Gene3D" id="1.25.40.10">
    <property type="entry name" value="Tetratricopeptide repeat domain"/>
    <property type="match status" value="1"/>
</dbReference>